<feature type="signal peptide" evidence="1">
    <location>
        <begin position="1"/>
        <end position="23"/>
    </location>
</feature>
<feature type="chain" id="PRO_5011511675" description="Lipoprotein" evidence="1">
    <location>
        <begin position="24"/>
        <end position="72"/>
    </location>
</feature>
<name>A0A1G5ZC08_9HYPH</name>
<keyword evidence="1" id="KW-0732">Signal</keyword>
<evidence type="ECO:0008006" key="4">
    <source>
        <dbReference type="Google" id="ProtNLM"/>
    </source>
</evidence>
<dbReference type="STRING" id="1165689.SAMN02927914_04714"/>
<dbReference type="Proteomes" id="UP000198588">
    <property type="component" value="Unassembled WGS sequence"/>
</dbReference>
<dbReference type="AlphaFoldDB" id="A0A1G5ZC08"/>
<proteinExistence type="predicted"/>
<evidence type="ECO:0000313" key="2">
    <source>
        <dbReference type="EMBL" id="SDA92401.1"/>
    </source>
</evidence>
<accession>A0A1G5ZC08</accession>
<sequence length="72" mass="7585">MRPSRRALIAICGVLVLTGCGTAKEKSAPCKRPVNLTGFASDPRVECGPMQAVNSDRRAAQAAIDALAHHVE</sequence>
<protein>
    <recommendedName>
        <fullName evidence="4">Lipoprotein</fullName>
    </recommendedName>
</protein>
<gene>
    <name evidence="2" type="ORF">SAMN02927914_04714</name>
</gene>
<dbReference type="OrthoDB" id="8086375at2"/>
<evidence type="ECO:0000313" key="3">
    <source>
        <dbReference type="Proteomes" id="UP000198588"/>
    </source>
</evidence>
<evidence type="ECO:0000256" key="1">
    <source>
        <dbReference type="SAM" id="SignalP"/>
    </source>
</evidence>
<organism evidence="2 3">
    <name type="scientific">Mesorhizobium qingshengii</name>
    <dbReference type="NCBI Taxonomy" id="1165689"/>
    <lineage>
        <taxon>Bacteria</taxon>
        <taxon>Pseudomonadati</taxon>
        <taxon>Pseudomonadota</taxon>
        <taxon>Alphaproteobacteria</taxon>
        <taxon>Hyphomicrobiales</taxon>
        <taxon>Phyllobacteriaceae</taxon>
        <taxon>Mesorhizobium</taxon>
    </lineage>
</organism>
<reference evidence="2 3" key="1">
    <citation type="submission" date="2016-10" db="EMBL/GenBank/DDBJ databases">
        <authorList>
            <person name="de Groot N.N."/>
        </authorList>
    </citation>
    <scope>NUCLEOTIDE SEQUENCE [LARGE SCALE GENOMIC DNA]</scope>
    <source>
        <strain evidence="2 3">CGMCC 1.12097</strain>
    </source>
</reference>
<dbReference type="PROSITE" id="PS51257">
    <property type="entry name" value="PROKAR_LIPOPROTEIN"/>
    <property type="match status" value="1"/>
</dbReference>
<dbReference type="EMBL" id="FMXM01000017">
    <property type="protein sequence ID" value="SDA92401.1"/>
    <property type="molecule type" value="Genomic_DNA"/>
</dbReference>